<dbReference type="STRING" id="185761.SAMN05660282_01732"/>
<protein>
    <recommendedName>
        <fullName evidence="3">Fido domain-containing protein</fullName>
    </recommendedName>
</protein>
<dbReference type="AlphaFoldDB" id="A0A1I2U7X3"/>
<dbReference type="OrthoDB" id="5241763at2"/>
<proteinExistence type="predicted"/>
<gene>
    <name evidence="1" type="ORF">SAMN05660282_01732</name>
</gene>
<reference evidence="1 2" key="1">
    <citation type="submission" date="2016-10" db="EMBL/GenBank/DDBJ databases">
        <authorList>
            <person name="de Groot N.N."/>
        </authorList>
    </citation>
    <scope>NUCLEOTIDE SEQUENCE [LARGE SCALE GENOMIC DNA]</scope>
    <source>
        <strain>J11</strain>
        <strain evidence="2">PG 39</strain>
    </source>
</reference>
<sequence>MASPQQLALWEFLRAQREIAAREAEAKEALRAVHRRPINLRRHEVTTAASALRGAKLSALLEGDDASRHTTSYSLLTEEKLQGVARNFLRAPAQVCAQLDVLCGGEGKARHPERIHGLARLAGDVEGQVLYPQIVHGEVLGRKIFGPRSGQVARVAARLAAVASGFDPRGLAVPEVYLHRHARRYAEVMGAWEDGPAAAVEFLLEAWIAGAAEAESIAAEAAGA</sequence>
<evidence type="ECO:0008006" key="3">
    <source>
        <dbReference type="Google" id="ProtNLM"/>
    </source>
</evidence>
<name>A0A1I2U7X3_9CORY</name>
<keyword evidence="2" id="KW-1185">Reference proteome</keyword>
<organism evidence="1 2">
    <name type="scientific">Corynebacterium spheniscorum</name>
    <dbReference type="NCBI Taxonomy" id="185761"/>
    <lineage>
        <taxon>Bacteria</taxon>
        <taxon>Bacillati</taxon>
        <taxon>Actinomycetota</taxon>
        <taxon>Actinomycetes</taxon>
        <taxon>Mycobacteriales</taxon>
        <taxon>Corynebacteriaceae</taxon>
        <taxon>Corynebacterium</taxon>
    </lineage>
</organism>
<dbReference type="EMBL" id="FOPJ01000011">
    <property type="protein sequence ID" value="SFG71777.1"/>
    <property type="molecule type" value="Genomic_DNA"/>
</dbReference>
<evidence type="ECO:0000313" key="1">
    <source>
        <dbReference type="EMBL" id="SFG71777.1"/>
    </source>
</evidence>
<evidence type="ECO:0000313" key="2">
    <source>
        <dbReference type="Proteomes" id="UP000199065"/>
    </source>
</evidence>
<dbReference type="Proteomes" id="UP000199065">
    <property type="component" value="Unassembled WGS sequence"/>
</dbReference>
<accession>A0A1I2U7X3</accession>
<dbReference type="RefSeq" id="WP_092286440.1">
    <property type="nucleotide sequence ID" value="NZ_FOPJ01000011.1"/>
</dbReference>